<dbReference type="InterPro" id="IPR005478">
    <property type="entry name" value="Transketolase_bac-like"/>
</dbReference>
<dbReference type="SUPFAM" id="SSF52922">
    <property type="entry name" value="TK C-terminal domain-like"/>
    <property type="match status" value="1"/>
</dbReference>
<feature type="active site" description="Proton donor" evidence="14">
    <location>
        <position position="414"/>
    </location>
</feature>
<comment type="similarity">
    <text evidence="3 19">Belongs to the transketolase family.</text>
</comment>
<dbReference type="FunFam" id="3.40.50.920:FF:000003">
    <property type="entry name" value="Transketolase"/>
    <property type="match status" value="1"/>
</dbReference>
<comment type="cofactor">
    <cofactor evidence="16">
        <name>thiamine diphosphate</name>
        <dbReference type="ChEBI" id="CHEBI:58937"/>
    </cofactor>
    <text evidence="16">Binds 1 thiamine pyrophosphate per subunit. During the reaction, the substrate forms a covalent intermediate with the cofactor.</text>
</comment>
<dbReference type="PROSITE" id="PS00801">
    <property type="entry name" value="TRANSKETOLASE_1"/>
    <property type="match status" value="1"/>
</dbReference>
<name>A0A1T4R9B8_9HYPH</name>
<dbReference type="FunFam" id="3.40.50.970:FF:000004">
    <property type="entry name" value="Transketolase"/>
    <property type="match status" value="1"/>
</dbReference>
<dbReference type="Pfam" id="PF02779">
    <property type="entry name" value="Transket_pyr"/>
    <property type="match status" value="1"/>
</dbReference>
<keyword evidence="10 17" id="KW-0460">Magnesium</keyword>
<feature type="binding site" evidence="15">
    <location>
        <position position="387"/>
    </location>
    <ligand>
        <name>substrate</name>
    </ligand>
</feature>
<feature type="binding site" evidence="16">
    <location>
        <position position="75"/>
    </location>
    <ligand>
        <name>thiamine diphosphate</name>
        <dbReference type="ChEBI" id="CHEBI:58937"/>
    </ligand>
</feature>
<organism evidence="21 22">
    <name type="scientific">Consotaella salsifontis</name>
    <dbReference type="NCBI Taxonomy" id="1365950"/>
    <lineage>
        <taxon>Bacteria</taxon>
        <taxon>Pseudomonadati</taxon>
        <taxon>Pseudomonadota</taxon>
        <taxon>Alphaproteobacteria</taxon>
        <taxon>Hyphomicrobiales</taxon>
        <taxon>Aurantimonadaceae</taxon>
        <taxon>Consotaella</taxon>
    </lineage>
</organism>
<proteinExistence type="inferred from homology"/>
<dbReference type="Pfam" id="PF22613">
    <property type="entry name" value="Transketolase_C_1"/>
    <property type="match status" value="1"/>
</dbReference>
<feature type="binding site" evidence="15">
    <location>
        <position position="464"/>
    </location>
    <ligand>
        <name>substrate</name>
    </ligand>
</feature>
<sequence>MSKPNVMLDPKETRRMANAIRFLSVDAVEKAASGHPGMPMGMADVATVLFSRFLKFDAKQPSWPDRDRFVLSAGHGSMLLYSLLHLTGYEDFPIEQLKQFRQLGSRAAGHPEFGEGGGIETTTGPLGQGLATAVGMALGEAILRARFGAELCDHYTYTIAGDGCLMEGVSQEAISLAGHLKLSKLIVLWDDNTITIDGSTSLATSDDQRKRFEASGWATHAVDGHDPEAIAAAIEQARSSDRPTMIACRTKIGYGVGKKEGTAGVHGSPVGAEGIAYARKLLEWEHEPFVLPDDITDWWKAVGRRGAEAAKEWQSRLDAAGEKAQSFARVMADGFDADAGATLASLKEKFAAEKPKQATRKASQTVIEALTTASLKLLGGSADLSGSNLTKAGSATPIKPGEYAGNYVHYGVREHGMAAIMNGLSLHGGFSPFGGTFLCFADYARPAMRLSALMKRPVVYVMTHDSIGQGEDGPTHQPIEHLASLRAMPNMLVMRPADGVETLECWQTAVAEGKRPTTLVLSRQNLSALRSDVAENRSAKGAYVLAEAEGSRAVTLLATGSEVEIAMKARSLLAEAGIAAAVVSMPCWELFEEQPAEYRAEVLGDAPRLAIEAASPFGWTRYVASEDDVLGLTTFGASAPGPELYPHFGLTGEALAEKAKAKVAKG</sequence>
<keyword evidence="7 19" id="KW-0808">Transferase</keyword>
<dbReference type="GO" id="GO:0046872">
    <property type="term" value="F:metal ion binding"/>
    <property type="evidence" value="ECO:0007669"/>
    <property type="project" value="UniProtKB-KW"/>
</dbReference>
<evidence type="ECO:0000313" key="22">
    <source>
        <dbReference type="Proteomes" id="UP000190135"/>
    </source>
</evidence>
<comment type="cofactor">
    <cofactor evidence="19">
        <name>Mg(2+)</name>
        <dbReference type="ChEBI" id="CHEBI:18420"/>
    </cofactor>
    <cofactor evidence="19">
        <name>Ca(2+)</name>
        <dbReference type="ChEBI" id="CHEBI:29108"/>
    </cofactor>
    <cofactor evidence="19">
        <name>Mn(2+)</name>
        <dbReference type="ChEBI" id="CHEBI:29035"/>
    </cofactor>
    <cofactor evidence="19">
        <name>Co(2+)</name>
        <dbReference type="ChEBI" id="CHEBI:48828"/>
    </cofactor>
    <text evidence="19">Binds 1 Mg(2+) ion per subunit. Can also utilize other divalent metal cations, such as Ca(2+), Mn(2+) and Co(2+).</text>
</comment>
<evidence type="ECO:0000256" key="6">
    <source>
        <dbReference type="ARBA" id="ARBA00022567"/>
    </source>
</evidence>
<comment type="subunit">
    <text evidence="4 19">Homodimer.</text>
</comment>
<evidence type="ECO:0000256" key="14">
    <source>
        <dbReference type="PIRSR" id="PIRSR605478-1"/>
    </source>
</evidence>
<evidence type="ECO:0000256" key="19">
    <source>
        <dbReference type="RuleBase" id="RU004996"/>
    </source>
</evidence>
<dbReference type="PANTHER" id="PTHR43522:SF2">
    <property type="entry name" value="TRANSKETOLASE 1-RELATED"/>
    <property type="match status" value="1"/>
</dbReference>
<dbReference type="GO" id="GO:0009052">
    <property type="term" value="P:pentose-phosphate shunt, non-oxidative branch"/>
    <property type="evidence" value="ECO:0007669"/>
    <property type="project" value="UniProtKB-ARBA"/>
</dbReference>
<keyword evidence="9 19" id="KW-0106">Calcium</keyword>
<evidence type="ECO:0000256" key="12">
    <source>
        <dbReference type="ARBA" id="ARBA00049473"/>
    </source>
</evidence>
<dbReference type="CDD" id="cd07033">
    <property type="entry name" value="TPP_PYR_DXS_TK_like"/>
    <property type="match status" value="1"/>
</dbReference>
<dbReference type="CDD" id="cd02012">
    <property type="entry name" value="TPP_TK"/>
    <property type="match status" value="1"/>
</dbReference>
<dbReference type="Proteomes" id="UP000190135">
    <property type="component" value="Unassembled WGS sequence"/>
</dbReference>
<evidence type="ECO:0000256" key="8">
    <source>
        <dbReference type="ARBA" id="ARBA00022723"/>
    </source>
</evidence>
<feature type="binding site" evidence="16">
    <location>
        <position position="163"/>
    </location>
    <ligand>
        <name>thiamine diphosphate</name>
        <dbReference type="ChEBI" id="CHEBI:58937"/>
    </ligand>
</feature>
<dbReference type="InterPro" id="IPR029061">
    <property type="entry name" value="THDP-binding"/>
</dbReference>
<dbReference type="InterPro" id="IPR009014">
    <property type="entry name" value="Transketo_C/PFOR_II"/>
</dbReference>
<evidence type="ECO:0000256" key="4">
    <source>
        <dbReference type="ARBA" id="ARBA00011738"/>
    </source>
</evidence>
<dbReference type="Pfam" id="PF00456">
    <property type="entry name" value="Transketolase_N"/>
    <property type="match status" value="1"/>
</dbReference>
<evidence type="ECO:0000256" key="1">
    <source>
        <dbReference type="ARBA" id="ARBA00001913"/>
    </source>
</evidence>
<dbReference type="GO" id="GO:0004802">
    <property type="term" value="F:transketolase activity"/>
    <property type="evidence" value="ECO:0007669"/>
    <property type="project" value="UniProtKB-UniRule"/>
</dbReference>
<gene>
    <name evidence="21" type="ORF">SAMN05428963_106137</name>
</gene>
<keyword evidence="8 17" id="KW-0479">Metal-binding</keyword>
<dbReference type="InterPro" id="IPR020826">
    <property type="entry name" value="Transketolase_BS"/>
</dbReference>
<feature type="binding site" evidence="15">
    <location>
        <position position="476"/>
    </location>
    <ligand>
        <name>substrate</name>
    </ligand>
</feature>
<feature type="binding site" evidence="15">
    <location>
        <position position="523"/>
    </location>
    <ligand>
        <name>substrate</name>
    </ligand>
</feature>
<evidence type="ECO:0000256" key="2">
    <source>
        <dbReference type="ARBA" id="ARBA00001941"/>
    </source>
</evidence>
<feature type="binding site" evidence="17">
    <location>
        <position position="162"/>
    </location>
    <ligand>
        <name>Mg(2+)</name>
        <dbReference type="ChEBI" id="CHEBI:18420"/>
    </ligand>
</feature>
<dbReference type="EMBL" id="FUXL01000006">
    <property type="protein sequence ID" value="SKA12563.1"/>
    <property type="molecule type" value="Genomic_DNA"/>
</dbReference>
<feature type="binding site" evidence="16">
    <location>
        <position position="440"/>
    </location>
    <ligand>
        <name>thiamine diphosphate</name>
        <dbReference type="ChEBI" id="CHEBI:58937"/>
    </ligand>
</feature>
<dbReference type="InterPro" id="IPR005475">
    <property type="entry name" value="Transketolase-like_Pyr-bd"/>
</dbReference>
<dbReference type="InterPro" id="IPR055152">
    <property type="entry name" value="Transketolase-like_C_2"/>
</dbReference>
<evidence type="ECO:0000256" key="5">
    <source>
        <dbReference type="ARBA" id="ARBA00013152"/>
    </source>
</evidence>
<dbReference type="STRING" id="1365950.SAMN05428963_106137"/>
<feature type="site" description="Important for catalytic activity" evidence="18">
    <location>
        <position position="35"/>
    </location>
</feature>
<evidence type="ECO:0000256" key="17">
    <source>
        <dbReference type="PIRSR" id="PIRSR605478-4"/>
    </source>
</evidence>
<feature type="binding site" evidence="15">
    <location>
        <position position="472"/>
    </location>
    <ligand>
        <name>substrate</name>
    </ligand>
</feature>
<evidence type="ECO:0000256" key="15">
    <source>
        <dbReference type="PIRSR" id="PIRSR605478-2"/>
    </source>
</evidence>
<feature type="binding site" evidence="16">
    <location>
        <begin position="124"/>
        <end position="126"/>
    </location>
    <ligand>
        <name>thiamine diphosphate</name>
        <dbReference type="ChEBI" id="CHEBI:58937"/>
    </ligand>
</feature>
<evidence type="ECO:0000259" key="20">
    <source>
        <dbReference type="SMART" id="SM00861"/>
    </source>
</evidence>
<comment type="function">
    <text evidence="19">Catalyzes the transfer of a two-carbon ketol group from a ketose donor to an aldose acceptor, via a covalent intermediate with the cofactor thiamine pyrophosphate.</text>
</comment>
<feature type="binding site" evidence="15">
    <location>
        <position position="35"/>
    </location>
    <ligand>
        <name>substrate</name>
    </ligand>
</feature>
<evidence type="ECO:0000256" key="3">
    <source>
        <dbReference type="ARBA" id="ARBA00007131"/>
    </source>
</evidence>
<dbReference type="Gene3D" id="3.40.50.970">
    <property type="match status" value="2"/>
</dbReference>
<dbReference type="GO" id="GO:0005829">
    <property type="term" value="C:cytosol"/>
    <property type="evidence" value="ECO:0007669"/>
    <property type="project" value="TreeGrafter"/>
</dbReference>
<comment type="cofactor">
    <cofactor evidence="17">
        <name>Mg(2+)</name>
        <dbReference type="ChEBI" id="CHEBI:18420"/>
    </cofactor>
    <text evidence="17">Binds 1 Mg(2+) ion per subunit. Can also utilize other divalent metal cations, such as Ca(2+), Mn(2+) and Co(2+).</text>
</comment>
<dbReference type="InterPro" id="IPR033247">
    <property type="entry name" value="Transketolase_fam"/>
</dbReference>
<evidence type="ECO:0000256" key="11">
    <source>
        <dbReference type="ARBA" id="ARBA00023052"/>
    </source>
</evidence>
<evidence type="ECO:0000313" key="21">
    <source>
        <dbReference type="EMBL" id="SKA12563.1"/>
    </source>
</evidence>
<feature type="binding site" evidence="16">
    <location>
        <position position="192"/>
    </location>
    <ligand>
        <name>thiamine diphosphate</name>
        <dbReference type="ChEBI" id="CHEBI:58937"/>
    </ligand>
</feature>
<reference evidence="22" key="1">
    <citation type="submission" date="2017-02" db="EMBL/GenBank/DDBJ databases">
        <authorList>
            <person name="Varghese N."/>
            <person name="Submissions S."/>
        </authorList>
    </citation>
    <scope>NUCLEOTIDE SEQUENCE [LARGE SCALE GENOMIC DNA]</scope>
    <source>
        <strain evidence="22">USBA 369</strain>
    </source>
</reference>
<keyword evidence="11 16" id="KW-0786">Thiamine pyrophosphate</keyword>
<comment type="catalytic activity">
    <reaction evidence="12 19">
        <text>D-sedoheptulose 7-phosphate + D-glyceraldehyde 3-phosphate = aldehydo-D-ribose 5-phosphate + D-xylulose 5-phosphate</text>
        <dbReference type="Rhea" id="RHEA:10508"/>
        <dbReference type="ChEBI" id="CHEBI:57483"/>
        <dbReference type="ChEBI" id="CHEBI:57737"/>
        <dbReference type="ChEBI" id="CHEBI:58273"/>
        <dbReference type="ChEBI" id="CHEBI:59776"/>
        <dbReference type="EC" id="2.2.1.1"/>
    </reaction>
</comment>
<feature type="binding site" evidence="15">
    <location>
        <position position="360"/>
    </location>
    <ligand>
        <name>substrate</name>
    </ligand>
</feature>
<dbReference type="PROSITE" id="PS00802">
    <property type="entry name" value="TRANSKETOLASE_2"/>
    <property type="match status" value="1"/>
</dbReference>
<dbReference type="InterPro" id="IPR049557">
    <property type="entry name" value="Transketolase_CS"/>
</dbReference>
<dbReference type="GO" id="GO:0019253">
    <property type="term" value="P:reductive pentose-phosphate cycle"/>
    <property type="evidence" value="ECO:0007669"/>
    <property type="project" value="UniProtKB-KW"/>
</dbReference>
<keyword evidence="6" id="KW-0113">Calvin cycle</keyword>
<keyword evidence="22" id="KW-1185">Reference proteome</keyword>
<dbReference type="NCBIfam" id="TIGR00232">
    <property type="entry name" value="tktlase_bact"/>
    <property type="match status" value="1"/>
</dbReference>
<evidence type="ECO:0000256" key="13">
    <source>
        <dbReference type="NCBIfam" id="TIGR00232"/>
    </source>
</evidence>
<feature type="binding site" evidence="17">
    <location>
        <position position="192"/>
    </location>
    <ligand>
        <name>Mg(2+)</name>
        <dbReference type="ChEBI" id="CHEBI:18420"/>
    </ligand>
</feature>
<comment type="cofactor">
    <cofactor evidence="1">
        <name>Ca(2+)</name>
        <dbReference type="ChEBI" id="CHEBI:29108"/>
    </cofactor>
</comment>
<evidence type="ECO:0000256" key="9">
    <source>
        <dbReference type="ARBA" id="ARBA00022837"/>
    </source>
</evidence>
<dbReference type="InterPro" id="IPR005474">
    <property type="entry name" value="Transketolase_N"/>
</dbReference>
<feature type="binding site" evidence="15">
    <location>
        <position position="266"/>
    </location>
    <ligand>
        <name>substrate</name>
    </ligand>
</feature>
<evidence type="ECO:0000256" key="10">
    <source>
        <dbReference type="ARBA" id="ARBA00022842"/>
    </source>
</evidence>
<dbReference type="SMART" id="SM00861">
    <property type="entry name" value="Transket_pyr"/>
    <property type="match status" value="1"/>
</dbReference>
<feature type="binding site" evidence="17">
    <location>
        <position position="194"/>
    </location>
    <ligand>
        <name>Mg(2+)</name>
        <dbReference type="ChEBI" id="CHEBI:18420"/>
    </ligand>
</feature>
<evidence type="ECO:0000256" key="18">
    <source>
        <dbReference type="PIRSR" id="PIRSR605478-5"/>
    </source>
</evidence>
<dbReference type="EC" id="2.2.1.1" evidence="5 13"/>
<evidence type="ECO:0000256" key="7">
    <source>
        <dbReference type="ARBA" id="ARBA00022679"/>
    </source>
</evidence>
<dbReference type="PANTHER" id="PTHR43522">
    <property type="entry name" value="TRANSKETOLASE"/>
    <property type="match status" value="1"/>
</dbReference>
<comment type="cofactor">
    <cofactor evidence="2">
        <name>Co(2+)</name>
        <dbReference type="ChEBI" id="CHEBI:48828"/>
    </cofactor>
</comment>
<feature type="binding site" evidence="16">
    <location>
        <position position="266"/>
    </location>
    <ligand>
        <name>thiamine diphosphate</name>
        <dbReference type="ChEBI" id="CHEBI:58937"/>
    </ligand>
</feature>
<protein>
    <recommendedName>
        <fullName evidence="5 13">Transketolase</fullName>
        <ecNumber evidence="5 13">2.2.1.1</ecNumber>
    </recommendedName>
</protein>
<accession>A0A1T4R9B8</accession>
<dbReference type="AlphaFoldDB" id="A0A1T4R9B8"/>
<dbReference type="FunFam" id="3.40.50.970:FF:000003">
    <property type="entry name" value="Transketolase"/>
    <property type="match status" value="1"/>
</dbReference>
<dbReference type="SUPFAM" id="SSF52518">
    <property type="entry name" value="Thiamin diphosphate-binding fold (THDP-binding)"/>
    <property type="match status" value="2"/>
</dbReference>
<feature type="domain" description="Transketolase-like pyrimidine-binding" evidence="20">
    <location>
        <begin position="357"/>
        <end position="528"/>
    </location>
</feature>
<feature type="site" description="Important for catalytic activity" evidence="18">
    <location>
        <position position="266"/>
    </location>
</feature>
<evidence type="ECO:0000256" key="16">
    <source>
        <dbReference type="PIRSR" id="PIRSR605478-3"/>
    </source>
</evidence>
<dbReference type="Gene3D" id="3.40.50.920">
    <property type="match status" value="1"/>
</dbReference>